<evidence type="ECO:0000313" key="2">
    <source>
        <dbReference type="EMBL" id="GID79491.1"/>
    </source>
</evidence>
<dbReference type="RefSeq" id="WP_203775727.1">
    <property type="nucleotide sequence ID" value="NZ_BAAABO010000026.1"/>
</dbReference>
<keyword evidence="1" id="KW-0175">Coiled coil</keyword>
<accession>A0ABQ3YHK1</accession>
<reference evidence="2 3" key="1">
    <citation type="submission" date="2021-01" db="EMBL/GenBank/DDBJ databases">
        <title>Whole genome shotgun sequence of Actinoplanes deccanensis NBRC 13994.</title>
        <authorList>
            <person name="Komaki H."/>
            <person name="Tamura T."/>
        </authorList>
    </citation>
    <scope>NUCLEOTIDE SEQUENCE [LARGE SCALE GENOMIC DNA]</scope>
    <source>
        <strain evidence="2 3">NBRC 13994</strain>
    </source>
</reference>
<proteinExistence type="predicted"/>
<sequence length="533" mass="58229">MPYQTGFATLLDFREATERVREQLRVWLQQKRYDVDRFDAGEAGLSPGVVIRYAATNDVSGWQLQESRHDGVTWVSTVAVTRGVRRDHAWISLNVEPVVSGSASPPQAAPPKLVRLLLGAVDAVDGEATLRPHPMVVNAAGVDDLLEIVCAEERRLPVVVAAAPTDVPFDRWRATVNSLVRYLPGLASTYLLDPVAVPAFNDGIGVTYAIGPGAVRTYLPSVDPAISEDSVRHRVLSRWRIEKEPARAARVLGVLPRQLAAAALPAAAARGLNLSVGESRRARDEPAGETTSLRAEVKTLTELLAIADDTEQQLREAASRHQEQVLDLAADLEIAQAELERRSATVRELQRRLVEAQMYDLAYSPVEAPPPLPTSFADLLDRLNQLTDHVVFTGNMETCLDLDEQMQSSAWAQTGWQGLLALADYAAASTNNDFAGDFKTWCESPPNGRYAISAGKVARDESPTVRNNAKFSATRVFPVPESVSPSCEIFMGAHIKLGNSTTIAPRMHFLDALRRDGHIYVGYIGPHLPNTLT</sequence>
<comment type="caution">
    <text evidence="2">The sequence shown here is derived from an EMBL/GenBank/DDBJ whole genome shotgun (WGS) entry which is preliminary data.</text>
</comment>
<protein>
    <submittedName>
        <fullName evidence="2">Uncharacterized protein</fullName>
    </submittedName>
</protein>
<organism evidence="2 3">
    <name type="scientific">Paractinoplanes deccanensis</name>
    <dbReference type="NCBI Taxonomy" id="113561"/>
    <lineage>
        <taxon>Bacteria</taxon>
        <taxon>Bacillati</taxon>
        <taxon>Actinomycetota</taxon>
        <taxon>Actinomycetes</taxon>
        <taxon>Micromonosporales</taxon>
        <taxon>Micromonosporaceae</taxon>
        <taxon>Paractinoplanes</taxon>
    </lineage>
</organism>
<dbReference type="Proteomes" id="UP000609879">
    <property type="component" value="Unassembled WGS sequence"/>
</dbReference>
<feature type="coiled-coil region" evidence="1">
    <location>
        <begin position="300"/>
        <end position="352"/>
    </location>
</feature>
<gene>
    <name evidence="2" type="ORF">Ade02nite_81320</name>
</gene>
<name>A0ABQ3YHK1_9ACTN</name>
<dbReference type="EMBL" id="BOMI01000171">
    <property type="protein sequence ID" value="GID79491.1"/>
    <property type="molecule type" value="Genomic_DNA"/>
</dbReference>
<evidence type="ECO:0000313" key="3">
    <source>
        <dbReference type="Proteomes" id="UP000609879"/>
    </source>
</evidence>
<evidence type="ECO:0000256" key="1">
    <source>
        <dbReference type="SAM" id="Coils"/>
    </source>
</evidence>
<keyword evidence="3" id="KW-1185">Reference proteome</keyword>